<evidence type="ECO:0000313" key="5">
    <source>
        <dbReference type="EMBL" id="SUD53407.1"/>
    </source>
</evidence>
<proteinExistence type="predicted"/>
<accession>A0A2T5PQU0</accession>
<accession>A0A061CSF9</accession>
<feature type="chain" id="PRO_5015586502" description="Lipoprotein" evidence="1">
    <location>
        <begin position="21"/>
        <end position="130"/>
    </location>
</feature>
<dbReference type="Proteomes" id="UP001161697">
    <property type="component" value="Unassembled WGS sequence"/>
</dbReference>
<dbReference type="EMBL" id="QASO01000030">
    <property type="protein sequence ID" value="PTU80096.1"/>
    <property type="molecule type" value="Genomic_DNA"/>
</dbReference>
<reference evidence="2" key="4">
    <citation type="submission" date="2022-09" db="EMBL/GenBank/DDBJ databases">
        <title>Intensive care unit water sources are persistently colonized with multi-drug resistant bacteria and are the site of extensive horizontal gene transfer of antibiotic resistance genes.</title>
        <authorList>
            <person name="Diorio-Toth L."/>
        </authorList>
    </citation>
    <scope>NUCLEOTIDE SEQUENCE</scope>
    <source>
        <strain evidence="2">GD03704</strain>
    </source>
</reference>
<dbReference type="AlphaFoldDB" id="A0A061CSF9"/>
<reference evidence="3 6" key="1">
    <citation type="submission" date="2018-04" db="EMBL/GenBank/DDBJ databases">
        <title>Pseudomonas sp. nov., isolated from mangrove soil.</title>
        <authorList>
            <person name="Chen C."/>
        </authorList>
    </citation>
    <scope>NUCLEOTIDE SEQUENCE [LARGE SCALE GENOMIC DNA]</scope>
    <source>
        <strain evidence="3 6">JCM 14246</strain>
    </source>
</reference>
<evidence type="ECO:0000256" key="1">
    <source>
        <dbReference type="SAM" id="SignalP"/>
    </source>
</evidence>
<dbReference type="EMBL" id="RHRS01000028">
    <property type="protein sequence ID" value="RRW35558.1"/>
    <property type="molecule type" value="Genomic_DNA"/>
</dbReference>
<evidence type="ECO:0000313" key="3">
    <source>
        <dbReference type="EMBL" id="PTU80096.1"/>
    </source>
</evidence>
<reference evidence="4 8" key="3">
    <citation type="submission" date="2018-10" db="EMBL/GenBank/DDBJ databases">
        <title>Transmission dynamics of multidrug resistant bacteria on intensive care unit surfaces.</title>
        <authorList>
            <person name="D'Souza A.W."/>
            <person name="Potter R.F."/>
            <person name="Wallace M."/>
            <person name="Shupe A."/>
            <person name="Patel S."/>
            <person name="Sun S."/>
            <person name="Gul D."/>
            <person name="Kwon J.H."/>
            <person name="Andleeb S."/>
            <person name="Burnham C.-A.D."/>
            <person name="Dantas G."/>
        </authorList>
    </citation>
    <scope>NUCLEOTIDE SEQUENCE [LARGE SCALE GENOMIC DNA]</scope>
    <source>
        <strain evidence="4 8">PO_271</strain>
    </source>
</reference>
<reference evidence="5 7" key="2">
    <citation type="submission" date="2018-06" db="EMBL/GenBank/DDBJ databases">
        <authorList>
            <consortium name="Pathogen Informatics"/>
            <person name="Doyle S."/>
        </authorList>
    </citation>
    <scope>NUCLEOTIDE SEQUENCE [LARGE SCALE GENOMIC DNA]</scope>
    <source>
        <strain evidence="5 7">NCTC10692</strain>
    </source>
</reference>
<name>A0A061CSF9_ECTOL</name>
<dbReference type="Proteomes" id="UP000272833">
    <property type="component" value="Unassembled WGS sequence"/>
</dbReference>
<dbReference type="GeneID" id="83641883"/>
<evidence type="ECO:0000313" key="4">
    <source>
        <dbReference type="EMBL" id="RRW35558.1"/>
    </source>
</evidence>
<dbReference type="Proteomes" id="UP000244052">
    <property type="component" value="Unassembled WGS sequence"/>
</dbReference>
<accession>A0A379JXR1</accession>
<evidence type="ECO:0000313" key="6">
    <source>
        <dbReference type="Proteomes" id="UP000244052"/>
    </source>
</evidence>
<dbReference type="EMBL" id="UGUV01000002">
    <property type="protein sequence ID" value="SUD53407.1"/>
    <property type="molecule type" value="Genomic_DNA"/>
</dbReference>
<keyword evidence="6" id="KW-1185">Reference proteome</keyword>
<evidence type="ECO:0000313" key="8">
    <source>
        <dbReference type="Proteomes" id="UP000272833"/>
    </source>
</evidence>
<evidence type="ECO:0000313" key="2">
    <source>
        <dbReference type="EMBL" id="MDH1341332.1"/>
    </source>
</evidence>
<sequence length="130" mass="14014">MQQMLMTIVLLALLSGCAQPQIDRPQANGAYLVIEGEQAWAVLVSDGQRVEETGIVLDVIRLPSHHSNIAASYVIETPNCGKLQWLTERHGAAEGETTLLPAAFNEQLSKPGCVLAQGLSRAWTALDYSG</sequence>
<dbReference type="EMBL" id="JAOCJE010000001">
    <property type="protein sequence ID" value="MDH1341332.1"/>
    <property type="molecule type" value="Genomic_DNA"/>
</dbReference>
<feature type="signal peptide" evidence="1">
    <location>
        <begin position="1"/>
        <end position="20"/>
    </location>
</feature>
<dbReference type="Proteomes" id="UP000255303">
    <property type="component" value="Unassembled WGS sequence"/>
</dbReference>
<evidence type="ECO:0000313" key="7">
    <source>
        <dbReference type="Proteomes" id="UP000255303"/>
    </source>
</evidence>
<dbReference type="RefSeq" id="WP_003460092.1">
    <property type="nucleotide sequence ID" value="NZ_CAJQNA010000242.1"/>
</dbReference>
<organism evidence="5 7">
    <name type="scientific">Ectopseudomonas oleovorans</name>
    <name type="common">Pseudomonas oleovorans</name>
    <dbReference type="NCBI Taxonomy" id="301"/>
    <lineage>
        <taxon>Bacteria</taxon>
        <taxon>Pseudomonadati</taxon>
        <taxon>Pseudomonadota</taxon>
        <taxon>Gammaproteobacteria</taxon>
        <taxon>Pseudomonadales</taxon>
        <taxon>Pseudomonadaceae</taxon>
        <taxon>Ectopseudomonas</taxon>
    </lineage>
</organism>
<protein>
    <recommendedName>
        <fullName evidence="9">Lipoprotein</fullName>
    </recommendedName>
</protein>
<evidence type="ECO:0008006" key="9">
    <source>
        <dbReference type="Google" id="ProtNLM"/>
    </source>
</evidence>
<keyword evidence="1" id="KW-0732">Signal</keyword>
<gene>
    <name evidence="3" type="ORF">DBO86_04660</name>
    <name evidence="4" type="ORF">EGJ44_12240</name>
    <name evidence="2" type="ORF">N5J11_19460</name>
    <name evidence="5" type="ORF">NCTC10692_03928</name>
</gene>